<evidence type="ECO:0000313" key="2">
    <source>
        <dbReference type="EMBL" id="TRY17826.1"/>
    </source>
</evidence>
<evidence type="ECO:0000256" key="1">
    <source>
        <dbReference type="SAM" id="MobiDB-lite"/>
    </source>
</evidence>
<accession>A0A553JZD9</accession>
<dbReference type="OrthoDB" id="5189541at2"/>
<comment type="caution">
    <text evidence="2">The sequence shown here is derived from an EMBL/GenBank/DDBJ whole genome shotgun (WGS) entry which is preliminary data.</text>
</comment>
<keyword evidence="3" id="KW-1185">Reference proteome</keyword>
<feature type="compositionally biased region" description="Acidic residues" evidence="1">
    <location>
        <begin position="46"/>
        <end position="81"/>
    </location>
</feature>
<dbReference type="InterPro" id="IPR023869">
    <property type="entry name" value="tRNA_Adeno_NH3ase_assoc_put"/>
</dbReference>
<feature type="region of interest" description="Disordered" evidence="1">
    <location>
        <begin position="37"/>
        <end position="81"/>
    </location>
</feature>
<sequence length="238" mass="26165">MTRISTTPLWHITGWRVDRVGHPGADLLGVVWNHGGAPPGTRENDVDVFDEDAEPFDLKDDEESDEEDSDDFEDDDLEDASEEDVDLVVAAYREDGEPQVVPLDFELANDLDELIRELTRLPGDSGADGFVSVAGEFFVICRVRGRSVEVLLSDASAGNDWPIARDVLDYLGEDLPDEDDDSAPVGDLEMFSASGLGAFELEAIATDYDEDSDELLAQIAHKLKISEQFNRAVEAFDA</sequence>
<name>A0A553JZD9_9ACTN</name>
<dbReference type="EMBL" id="VKKG01000004">
    <property type="protein sequence ID" value="TRY17826.1"/>
    <property type="molecule type" value="Genomic_DNA"/>
</dbReference>
<dbReference type="AlphaFoldDB" id="A0A553JZD9"/>
<dbReference type="NCBIfam" id="TIGR03941">
    <property type="entry name" value="tRNA_deam_assoc"/>
    <property type="match status" value="1"/>
</dbReference>
<dbReference type="Proteomes" id="UP000317638">
    <property type="component" value="Unassembled WGS sequence"/>
</dbReference>
<protein>
    <submittedName>
        <fullName evidence="2">tRNA adenosine deaminase</fullName>
    </submittedName>
</protein>
<proteinExistence type="predicted"/>
<organism evidence="2 3">
    <name type="scientific">Tessaracoccus rhinocerotis</name>
    <dbReference type="NCBI Taxonomy" id="1689449"/>
    <lineage>
        <taxon>Bacteria</taxon>
        <taxon>Bacillati</taxon>
        <taxon>Actinomycetota</taxon>
        <taxon>Actinomycetes</taxon>
        <taxon>Propionibacteriales</taxon>
        <taxon>Propionibacteriaceae</taxon>
        <taxon>Tessaracoccus</taxon>
    </lineage>
</organism>
<evidence type="ECO:0000313" key="3">
    <source>
        <dbReference type="Proteomes" id="UP000317638"/>
    </source>
</evidence>
<reference evidence="2 3" key="1">
    <citation type="submission" date="2019-07" db="EMBL/GenBank/DDBJ databases">
        <authorList>
            <person name="Zhou L.-Y."/>
        </authorList>
    </citation>
    <scope>NUCLEOTIDE SEQUENCE [LARGE SCALE GENOMIC DNA]</scope>
    <source>
        <strain evidence="2 3">YIM 101269</strain>
    </source>
</reference>
<gene>
    <name evidence="2" type="ORF">FOJ82_11195</name>
</gene>